<feature type="compositionally biased region" description="Low complexity" evidence="1">
    <location>
        <begin position="47"/>
        <end position="56"/>
    </location>
</feature>
<feature type="compositionally biased region" description="Basic and acidic residues" evidence="1">
    <location>
        <begin position="106"/>
        <end position="117"/>
    </location>
</feature>
<sequence length="148" mass="16509">MKDARNQASLPSRWWRLDARCRGCRCGDADLCLARFNRANPLALTTRSTTTSWTTSPDPPNHHHQRGSGVDDDHHKRAEGIIEGGDAGWWGCTADVQIGERRRKPLHESPERGRWTDATRGARATQQSGVAARARGEREKRRTGNSDG</sequence>
<organism evidence="2 3">
    <name type="scientific">Oryza meyeriana var. granulata</name>
    <dbReference type="NCBI Taxonomy" id="110450"/>
    <lineage>
        <taxon>Eukaryota</taxon>
        <taxon>Viridiplantae</taxon>
        <taxon>Streptophyta</taxon>
        <taxon>Embryophyta</taxon>
        <taxon>Tracheophyta</taxon>
        <taxon>Spermatophyta</taxon>
        <taxon>Magnoliopsida</taxon>
        <taxon>Liliopsida</taxon>
        <taxon>Poales</taxon>
        <taxon>Poaceae</taxon>
        <taxon>BOP clade</taxon>
        <taxon>Oryzoideae</taxon>
        <taxon>Oryzeae</taxon>
        <taxon>Oryzinae</taxon>
        <taxon>Oryza</taxon>
        <taxon>Oryza meyeriana</taxon>
    </lineage>
</organism>
<keyword evidence="3" id="KW-1185">Reference proteome</keyword>
<reference evidence="2 3" key="1">
    <citation type="submission" date="2019-11" db="EMBL/GenBank/DDBJ databases">
        <title>Whole genome sequence of Oryza granulata.</title>
        <authorList>
            <person name="Li W."/>
        </authorList>
    </citation>
    <scope>NUCLEOTIDE SEQUENCE [LARGE SCALE GENOMIC DNA]</scope>
    <source>
        <strain evidence="3">cv. Menghai</strain>
        <tissue evidence="2">Leaf</tissue>
    </source>
</reference>
<evidence type="ECO:0000313" key="3">
    <source>
        <dbReference type="Proteomes" id="UP000479710"/>
    </source>
</evidence>
<accession>A0A6G1DPP8</accession>
<gene>
    <name evidence="2" type="ORF">E2562_027600</name>
</gene>
<feature type="compositionally biased region" description="Basic and acidic residues" evidence="1">
    <location>
        <begin position="134"/>
        <end position="148"/>
    </location>
</feature>
<comment type="caution">
    <text evidence="2">The sequence shown here is derived from an EMBL/GenBank/DDBJ whole genome shotgun (WGS) entry which is preliminary data.</text>
</comment>
<protein>
    <submittedName>
        <fullName evidence="2">Uncharacterized protein</fullName>
    </submittedName>
</protein>
<feature type="region of interest" description="Disordered" evidence="1">
    <location>
        <begin position="47"/>
        <end position="74"/>
    </location>
</feature>
<name>A0A6G1DPP8_9ORYZ</name>
<dbReference type="AlphaFoldDB" id="A0A6G1DPP8"/>
<evidence type="ECO:0000256" key="1">
    <source>
        <dbReference type="SAM" id="MobiDB-lite"/>
    </source>
</evidence>
<dbReference type="EMBL" id="SPHZ02000006">
    <property type="protein sequence ID" value="KAF0914182.1"/>
    <property type="molecule type" value="Genomic_DNA"/>
</dbReference>
<evidence type="ECO:0000313" key="2">
    <source>
        <dbReference type="EMBL" id="KAF0914182.1"/>
    </source>
</evidence>
<feature type="region of interest" description="Disordered" evidence="1">
    <location>
        <begin position="100"/>
        <end position="148"/>
    </location>
</feature>
<dbReference type="Proteomes" id="UP000479710">
    <property type="component" value="Unassembled WGS sequence"/>
</dbReference>
<proteinExistence type="predicted"/>